<evidence type="ECO:0000313" key="4">
    <source>
        <dbReference type="EMBL" id="EDX71226.1"/>
    </source>
</evidence>
<keyword evidence="2" id="KW-0378">Hydrolase</keyword>
<dbReference type="NCBIfam" id="TIGR01484">
    <property type="entry name" value="HAD-SF-IIB"/>
    <property type="match status" value="1"/>
</dbReference>
<dbReference type="HOGENOM" id="CLU_063016_0_0_3"/>
<dbReference type="STRING" id="118168.MC7420_2787"/>
<dbReference type="EMBL" id="DS989875">
    <property type="protein sequence ID" value="EDX71226.1"/>
    <property type="molecule type" value="Genomic_DNA"/>
</dbReference>
<dbReference type="PANTHER" id="PTHR10000:SF8">
    <property type="entry name" value="HAD SUPERFAMILY HYDROLASE-LIKE, TYPE 3"/>
    <property type="match status" value="1"/>
</dbReference>
<dbReference type="InterPro" id="IPR036412">
    <property type="entry name" value="HAD-like_sf"/>
</dbReference>
<evidence type="ECO:0000256" key="3">
    <source>
        <dbReference type="ARBA" id="ARBA00022842"/>
    </source>
</evidence>
<dbReference type="GO" id="GO:0050531">
    <property type="term" value="F:mannosyl-3-phosphoglycerate phosphatase activity"/>
    <property type="evidence" value="ECO:0007669"/>
    <property type="project" value="InterPro"/>
</dbReference>
<proteinExistence type="predicted"/>
<accession>B4W3R4</accession>
<dbReference type="InterPro" id="IPR006381">
    <property type="entry name" value="HAD-SF-IIB-MPGP"/>
</dbReference>
<dbReference type="GO" id="GO:0005829">
    <property type="term" value="C:cytosol"/>
    <property type="evidence" value="ECO:0007669"/>
    <property type="project" value="TreeGrafter"/>
</dbReference>
<keyword evidence="5" id="KW-1185">Reference proteome</keyword>
<dbReference type="SUPFAM" id="SSF56784">
    <property type="entry name" value="HAD-like"/>
    <property type="match status" value="1"/>
</dbReference>
<keyword evidence="3" id="KW-0460">Magnesium</keyword>
<protein>
    <submittedName>
        <fullName evidence="4">Mannosyl-3-phosphoglycerate phosphatase family</fullName>
    </submittedName>
</protein>
<dbReference type="PANTHER" id="PTHR10000">
    <property type="entry name" value="PHOSPHOSERINE PHOSPHATASE"/>
    <property type="match status" value="1"/>
</dbReference>
<dbReference type="InterPro" id="IPR023214">
    <property type="entry name" value="HAD_sf"/>
</dbReference>
<dbReference type="Gene3D" id="3.40.50.1000">
    <property type="entry name" value="HAD superfamily/HAD-like"/>
    <property type="match status" value="1"/>
</dbReference>
<dbReference type="SFLD" id="SFLDS00003">
    <property type="entry name" value="Haloacid_Dehalogenase"/>
    <property type="match status" value="1"/>
</dbReference>
<dbReference type="GO" id="GO:0000287">
    <property type="term" value="F:magnesium ion binding"/>
    <property type="evidence" value="ECO:0007669"/>
    <property type="project" value="TreeGrafter"/>
</dbReference>
<dbReference type="Pfam" id="PF08282">
    <property type="entry name" value="Hydrolase_3"/>
    <property type="match status" value="1"/>
</dbReference>
<dbReference type="Proteomes" id="UP000003835">
    <property type="component" value="Unassembled WGS sequence"/>
</dbReference>
<dbReference type="RefSeq" id="WP_006105952.1">
    <property type="nucleotide sequence ID" value="NZ_DS989875.1"/>
</dbReference>
<organism evidence="4 5">
    <name type="scientific">Coleofasciculus chthonoplastes PCC 7420</name>
    <dbReference type="NCBI Taxonomy" id="118168"/>
    <lineage>
        <taxon>Bacteria</taxon>
        <taxon>Bacillati</taxon>
        <taxon>Cyanobacteriota</taxon>
        <taxon>Cyanophyceae</taxon>
        <taxon>Coleofasciculales</taxon>
        <taxon>Coleofasciculaceae</taxon>
        <taxon>Coleofasciculus</taxon>
    </lineage>
</organism>
<gene>
    <name evidence="4" type="ORF">MC7420_2787</name>
</gene>
<evidence type="ECO:0000313" key="5">
    <source>
        <dbReference type="Proteomes" id="UP000003835"/>
    </source>
</evidence>
<dbReference type="InterPro" id="IPR006379">
    <property type="entry name" value="HAD-SF_hydro_IIB"/>
</dbReference>
<dbReference type="eggNOG" id="COG3769">
    <property type="taxonomic scope" value="Bacteria"/>
</dbReference>
<dbReference type="SFLD" id="SFLDG01142">
    <property type="entry name" value="C2.B.2:_Mannosyl-3-phosphoglyc"/>
    <property type="match status" value="1"/>
</dbReference>
<dbReference type="AlphaFoldDB" id="B4W3R4"/>
<dbReference type="GO" id="GO:0051479">
    <property type="term" value="P:mannosylglycerate biosynthetic process"/>
    <property type="evidence" value="ECO:0007669"/>
    <property type="project" value="InterPro"/>
</dbReference>
<dbReference type="NCBIfam" id="TIGR01486">
    <property type="entry name" value="HAD-SF-IIB-MPGP"/>
    <property type="match status" value="1"/>
</dbReference>
<evidence type="ECO:0000256" key="1">
    <source>
        <dbReference type="ARBA" id="ARBA00022723"/>
    </source>
</evidence>
<dbReference type="SFLD" id="SFLDG01140">
    <property type="entry name" value="C2.B:_Phosphomannomutase_and_P"/>
    <property type="match status" value="1"/>
</dbReference>
<reference evidence="4 5" key="1">
    <citation type="submission" date="2008-07" db="EMBL/GenBank/DDBJ databases">
        <authorList>
            <person name="Tandeau de Marsac N."/>
            <person name="Ferriera S."/>
            <person name="Johnson J."/>
            <person name="Kravitz S."/>
            <person name="Beeson K."/>
            <person name="Sutton G."/>
            <person name="Rogers Y.-H."/>
            <person name="Friedman R."/>
            <person name="Frazier M."/>
            <person name="Venter J.C."/>
        </authorList>
    </citation>
    <scope>NUCLEOTIDE SEQUENCE [LARGE SCALE GENOMIC DNA]</scope>
    <source>
        <strain evidence="4 5">PCC 7420</strain>
    </source>
</reference>
<keyword evidence="1" id="KW-0479">Metal-binding</keyword>
<dbReference type="Gene3D" id="3.30.980.20">
    <property type="entry name" value="Putative mannosyl-3-phosphoglycerate phosphatase, domain 2"/>
    <property type="match status" value="1"/>
</dbReference>
<evidence type="ECO:0000256" key="2">
    <source>
        <dbReference type="ARBA" id="ARBA00022801"/>
    </source>
</evidence>
<name>B4W3R4_9CYAN</name>
<sequence>MTNVLIIFTDLDGTLIDSDTYSYQNAIPVLNTLKNNQVPVIPVTSKTRLEVETLRQSLQINDPFIVENGSGIFVPLDYNDLTLPKSNQWGDYYLHRLGCTYAEARQGLEKIATALNEPLQGFGDMSEAEICHLTGLSSDEAKQAKAREFTEPFLTPKKVTPERLNKIVQDLGYRIVVGDRFCHLIGAGAGKGKAVQWLVDSYQSARPDAKITTLGLGNSPNDLEMLEVVDSPVIVPGNKGINPGLSGKGWQVAPAPGSQGWAEAVRGVVLSPP</sequence>
<dbReference type="OrthoDB" id="193379at2"/>